<proteinExistence type="predicted"/>
<dbReference type="Proteomes" id="UP001499988">
    <property type="component" value="Unassembled WGS sequence"/>
</dbReference>
<keyword evidence="3" id="KW-1185">Reference proteome</keyword>
<gene>
    <name evidence="2" type="ORF">GCM10023333_09510</name>
</gene>
<evidence type="ECO:0000313" key="2">
    <source>
        <dbReference type="EMBL" id="GAA4878168.1"/>
    </source>
</evidence>
<sequence length="208" mass="23724">MMATETEATPLIRHLAAEELRIAASILLNAYKDDPFFRAVFPAQEYEQRLRAAIREELQELWQRQQGFIGLELDGALIAVACLSDGHYPLGQARFWNWRLKMALGTGWHGARQWMAREQEIMAQLADEHTDLLQFVAVSPGYQRRGFGEALLRSVVTTQREAGRHALATLNYWPELTTLFERLGFRSVAAIHVGQVEGRLCRVEMSEL</sequence>
<organism evidence="2 3">
    <name type="scientific">Ferrimonas pelagia</name>
    <dbReference type="NCBI Taxonomy" id="1177826"/>
    <lineage>
        <taxon>Bacteria</taxon>
        <taxon>Pseudomonadati</taxon>
        <taxon>Pseudomonadota</taxon>
        <taxon>Gammaproteobacteria</taxon>
        <taxon>Alteromonadales</taxon>
        <taxon>Ferrimonadaceae</taxon>
        <taxon>Ferrimonas</taxon>
    </lineage>
</organism>
<dbReference type="Gene3D" id="3.40.630.30">
    <property type="match status" value="1"/>
</dbReference>
<name>A0ABP9EH36_9GAMM</name>
<dbReference type="InterPro" id="IPR052523">
    <property type="entry name" value="Trichothecene_AcTrans"/>
</dbReference>
<evidence type="ECO:0000259" key="1">
    <source>
        <dbReference type="PROSITE" id="PS51186"/>
    </source>
</evidence>
<evidence type="ECO:0000313" key="3">
    <source>
        <dbReference type="Proteomes" id="UP001499988"/>
    </source>
</evidence>
<protein>
    <submittedName>
        <fullName evidence="2">GNAT family N-acetyltransferase</fullName>
    </submittedName>
</protein>
<feature type="domain" description="N-acetyltransferase" evidence="1">
    <location>
        <begin position="10"/>
        <end position="208"/>
    </location>
</feature>
<reference evidence="3" key="1">
    <citation type="journal article" date="2019" name="Int. J. Syst. Evol. Microbiol.">
        <title>The Global Catalogue of Microorganisms (GCM) 10K type strain sequencing project: providing services to taxonomists for standard genome sequencing and annotation.</title>
        <authorList>
            <consortium name="The Broad Institute Genomics Platform"/>
            <consortium name="The Broad Institute Genome Sequencing Center for Infectious Disease"/>
            <person name="Wu L."/>
            <person name="Ma J."/>
        </authorList>
    </citation>
    <scope>NUCLEOTIDE SEQUENCE [LARGE SCALE GENOMIC DNA]</scope>
    <source>
        <strain evidence="3">JCM 18401</strain>
    </source>
</reference>
<dbReference type="InterPro" id="IPR000182">
    <property type="entry name" value="GNAT_dom"/>
</dbReference>
<dbReference type="SUPFAM" id="SSF55729">
    <property type="entry name" value="Acyl-CoA N-acyltransferases (Nat)"/>
    <property type="match status" value="1"/>
</dbReference>
<dbReference type="PROSITE" id="PS51186">
    <property type="entry name" value="GNAT"/>
    <property type="match status" value="1"/>
</dbReference>
<dbReference type="PANTHER" id="PTHR42791:SF1">
    <property type="entry name" value="N-ACETYLTRANSFERASE DOMAIN-CONTAINING PROTEIN"/>
    <property type="match status" value="1"/>
</dbReference>
<dbReference type="PANTHER" id="PTHR42791">
    <property type="entry name" value="GNAT FAMILY ACETYLTRANSFERASE"/>
    <property type="match status" value="1"/>
</dbReference>
<accession>A0ABP9EH36</accession>
<dbReference type="InterPro" id="IPR016181">
    <property type="entry name" value="Acyl_CoA_acyltransferase"/>
</dbReference>
<dbReference type="Pfam" id="PF13508">
    <property type="entry name" value="Acetyltransf_7"/>
    <property type="match status" value="1"/>
</dbReference>
<comment type="caution">
    <text evidence="2">The sequence shown here is derived from an EMBL/GenBank/DDBJ whole genome shotgun (WGS) entry which is preliminary data.</text>
</comment>
<dbReference type="EMBL" id="BAABJZ010000012">
    <property type="protein sequence ID" value="GAA4878168.1"/>
    <property type="molecule type" value="Genomic_DNA"/>
</dbReference>